<feature type="region of interest" description="Disordered" evidence="1">
    <location>
        <begin position="187"/>
        <end position="224"/>
    </location>
</feature>
<dbReference type="EMBL" id="PGFS01000001">
    <property type="protein sequence ID" value="MDH4574120.1"/>
    <property type="molecule type" value="Genomic_DNA"/>
</dbReference>
<dbReference type="PANTHER" id="PTHR39569">
    <property type="entry name" value="INORGANIC TRIPHOSPHATASE"/>
    <property type="match status" value="1"/>
</dbReference>
<reference evidence="3" key="2">
    <citation type="submission" date="2017-11" db="EMBL/GenBank/DDBJ databases">
        <authorList>
            <person name="Das S.K."/>
        </authorList>
    </citation>
    <scope>NUCLEOTIDE SEQUENCE</scope>
    <source>
        <strain evidence="3">S4-41</strain>
    </source>
</reference>
<keyword evidence="4" id="KW-1185">Reference proteome</keyword>
<comment type="caution">
    <text evidence="3">The sequence shown here is derived from an EMBL/GenBank/DDBJ whole genome shotgun (WGS) entry which is preliminary data.</text>
</comment>
<reference evidence="3" key="1">
    <citation type="journal article" date="2015" name="Antonie Van Leeuwenhoek">
        <title>Comparative 16S rRNA signatures and multilocus sequence analysis for the genus Salinicola and description of Salinicola acroporae sp. nov., isolated from coral Acropora digitifera.</title>
        <authorList>
            <person name="Lepcha R.T."/>
            <person name="Poddar A."/>
            <person name="Schumann P."/>
            <person name="Das S.K."/>
        </authorList>
    </citation>
    <scope>NUCLEOTIDE SEQUENCE</scope>
    <source>
        <strain evidence="3">S4-41</strain>
    </source>
</reference>
<dbReference type="PROSITE" id="PS51707">
    <property type="entry name" value="CYTH"/>
    <property type="match status" value="1"/>
</dbReference>
<dbReference type="Gene3D" id="2.40.320.10">
    <property type="entry name" value="Hypothetical Protein Pfu-838710-001"/>
    <property type="match status" value="1"/>
</dbReference>
<dbReference type="InterPro" id="IPR033469">
    <property type="entry name" value="CYTH-like_dom_sf"/>
</dbReference>
<feature type="domain" description="CYTH" evidence="2">
    <location>
        <begin position="2"/>
        <end position="203"/>
    </location>
</feature>
<evidence type="ECO:0000313" key="3">
    <source>
        <dbReference type="EMBL" id="MDH4574120.1"/>
    </source>
</evidence>
<dbReference type="Pfam" id="PF01928">
    <property type="entry name" value="CYTH"/>
    <property type="match status" value="1"/>
</dbReference>
<evidence type="ECO:0000313" key="4">
    <source>
        <dbReference type="Proteomes" id="UP001162135"/>
    </source>
</evidence>
<evidence type="ECO:0000259" key="2">
    <source>
        <dbReference type="PROSITE" id="PS51707"/>
    </source>
</evidence>
<accession>A0ABT6I8S7</accession>
<dbReference type="CDD" id="cd07756">
    <property type="entry name" value="CYTH-like_Pase_CHAD"/>
    <property type="match status" value="1"/>
</dbReference>
<dbReference type="Proteomes" id="UP001162135">
    <property type="component" value="Unassembled WGS sequence"/>
</dbReference>
<proteinExistence type="predicted"/>
<sequence length="224" mass="25141">MSDEIELKLALSSQGPALLIEHPLLRTLTSRTVSLGNQYYDTAESALRSRRVALRVRRQDERRLQTLKSAAQSHGGLSSRGEWEWPLDGVECNAAGLDVKGLRALEHPALAGLALETLRPVFTTDFERRLWHYRDDECDIEIALDQGTIDVGAATLPIRELELELKRGIPHVCGRWPTPCARRPIPPQRPCRHARPITARPAGRPALPLAGRSRQPPNTPRWIR</sequence>
<feature type="compositionally biased region" description="Low complexity" evidence="1">
    <location>
        <begin position="199"/>
        <end position="212"/>
    </location>
</feature>
<dbReference type="InterPro" id="IPR023577">
    <property type="entry name" value="CYTH_domain"/>
</dbReference>
<organism evidence="3 4">
    <name type="scientific">Salinicola acroporae</name>
    <dbReference type="NCBI Taxonomy" id="1541440"/>
    <lineage>
        <taxon>Bacteria</taxon>
        <taxon>Pseudomonadati</taxon>
        <taxon>Pseudomonadota</taxon>
        <taxon>Gammaproteobacteria</taxon>
        <taxon>Oceanospirillales</taxon>
        <taxon>Halomonadaceae</taxon>
        <taxon>Salinicola</taxon>
    </lineage>
</organism>
<gene>
    <name evidence="3" type="ORF">CUR86_17975</name>
</gene>
<protein>
    <recommendedName>
        <fullName evidence="2">CYTH domain-containing protein</fullName>
    </recommendedName>
</protein>
<evidence type="ECO:0000256" key="1">
    <source>
        <dbReference type="SAM" id="MobiDB-lite"/>
    </source>
</evidence>
<name>A0ABT6I8S7_9GAMM</name>
<dbReference type="PANTHER" id="PTHR39569:SF1">
    <property type="entry name" value="INORGANIC TRIPHOSPHATASE"/>
    <property type="match status" value="1"/>
</dbReference>
<dbReference type="SUPFAM" id="SSF55154">
    <property type="entry name" value="CYTH-like phosphatases"/>
    <property type="match status" value="1"/>
</dbReference>
<dbReference type="RefSeq" id="WP_280338149.1">
    <property type="nucleotide sequence ID" value="NZ_PGFS01000001.1"/>
</dbReference>
<dbReference type="SMART" id="SM01118">
    <property type="entry name" value="CYTH"/>
    <property type="match status" value="1"/>
</dbReference>
<dbReference type="InterPro" id="IPR039013">
    <property type="entry name" value="YgiF"/>
</dbReference>